<dbReference type="PROSITE" id="PS51257">
    <property type="entry name" value="PROKAR_LIPOPROTEIN"/>
    <property type="match status" value="1"/>
</dbReference>
<evidence type="ECO:0000313" key="4">
    <source>
        <dbReference type="EMBL" id="CAF3482368.1"/>
    </source>
</evidence>
<reference evidence="2" key="1">
    <citation type="submission" date="2021-02" db="EMBL/GenBank/DDBJ databases">
        <authorList>
            <person name="Nowell W R."/>
        </authorList>
    </citation>
    <scope>NUCLEOTIDE SEQUENCE</scope>
</reference>
<dbReference type="AlphaFoldDB" id="A0A818AXA2"/>
<dbReference type="Proteomes" id="UP000663825">
    <property type="component" value="Unassembled WGS sequence"/>
</dbReference>
<keyword evidence="1" id="KW-1133">Transmembrane helix</keyword>
<evidence type="ECO:0000313" key="6">
    <source>
        <dbReference type="Proteomes" id="UP000663825"/>
    </source>
</evidence>
<dbReference type="EMBL" id="CAJOBO010000320">
    <property type="protein sequence ID" value="CAF4192059.1"/>
    <property type="molecule type" value="Genomic_DNA"/>
</dbReference>
<organism evidence="2 6">
    <name type="scientific">Rotaria socialis</name>
    <dbReference type="NCBI Taxonomy" id="392032"/>
    <lineage>
        <taxon>Eukaryota</taxon>
        <taxon>Metazoa</taxon>
        <taxon>Spiralia</taxon>
        <taxon>Gnathifera</taxon>
        <taxon>Rotifera</taxon>
        <taxon>Eurotatoria</taxon>
        <taxon>Bdelloidea</taxon>
        <taxon>Philodinida</taxon>
        <taxon>Philodinidae</taxon>
        <taxon>Rotaria</taxon>
    </lineage>
</organism>
<sequence>MHLLIRLFTYSESPMSSYLVGIISFISCISGVILFLSIIPILLISQKPNIPTTTASSSFSTEFTMTYALNDIESDGMPTTIEHMALIFKKFDKQAHALVRDGLVISLMKKINTTAAHEYLKHSITCNRFNEKTEIIFIISIRLRYPNTFICQTPICAKSLFMLIHDKLKGISTFTVKLQNELTIQLSLCSIENLICKFVSVDDVSTDDFE</sequence>
<dbReference type="OrthoDB" id="10349889at2759"/>
<evidence type="ECO:0000313" key="2">
    <source>
        <dbReference type="EMBL" id="CAF3405345.1"/>
    </source>
</evidence>
<evidence type="ECO:0000313" key="3">
    <source>
        <dbReference type="EMBL" id="CAF3421737.1"/>
    </source>
</evidence>
<dbReference type="Proteomes" id="UP000663833">
    <property type="component" value="Unassembled WGS sequence"/>
</dbReference>
<dbReference type="EMBL" id="CAJNYT010001612">
    <property type="protein sequence ID" value="CAF3421737.1"/>
    <property type="molecule type" value="Genomic_DNA"/>
</dbReference>
<accession>A0A818AXA2</accession>
<comment type="caution">
    <text evidence="2">The sequence shown here is derived from an EMBL/GenBank/DDBJ whole genome shotgun (WGS) entry which is preliminary data.</text>
</comment>
<evidence type="ECO:0000313" key="5">
    <source>
        <dbReference type="EMBL" id="CAF4192059.1"/>
    </source>
</evidence>
<evidence type="ECO:0008006" key="7">
    <source>
        <dbReference type="Google" id="ProtNLM"/>
    </source>
</evidence>
<proteinExistence type="predicted"/>
<keyword evidence="1" id="KW-0472">Membrane</keyword>
<dbReference type="Proteomes" id="UP000663851">
    <property type="component" value="Unassembled WGS sequence"/>
</dbReference>
<evidence type="ECO:0000256" key="1">
    <source>
        <dbReference type="SAM" id="Phobius"/>
    </source>
</evidence>
<keyword evidence="1" id="KW-0812">Transmembrane</keyword>
<name>A0A818AXA2_9BILA</name>
<protein>
    <recommendedName>
        <fullName evidence="7">Transmembrane protein</fullName>
    </recommendedName>
</protein>
<dbReference type="EMBL" id="CAJNXB010005058">
    <property type="protein sequence ID" value="CAF3405345.1"/>
    <property type="molecule type" value="Genomic_DNA"/>
</dbReference>
<feature type="transmembrane region" description="Helical" evidence="1">
    <location>
        <begin position="20"/>
        <end position="44"/>
    </location>
</feature>
<gene>
    <name evidence="3" type="ORF">GRG538_LOCUS11832</name>
    <name evidence="5" type="ORF">HFQ381_LOCUS6910</name>
    <name evidence="4" type="ORF">LUA448_LOCUS24102</name>
    <name evidence="2" type="ORF">TIS948_LOCUS28087</name>
</gene>
<dbReference type="Proteomes" id="UP000663872">
    <property type="component" value="Unassembled WGS sequence"/>
</dbReference>
<dbReference type="EMBL" id="CAJNYD010003164">
    <property type="protein sequence ID" value="CAF3482368.1"/>
    <property type="molecule type" value="Genomic_DNA"/>
</dbReference>